<keyword evidence="5 7" id="KW-1133">Transmembrane helix</keyword>
<evidence type="ECO:0000259" key="8">
    <source>
        <dbReference type="SMART" id="SM00014"/>
    </source>
</evidence>
<dbReference type="SUPFAM" id="SSF48317">
    <property type="entry name" value="Acid phosphatase/Vanadium-dependent haloperoxidase"/>
    <property type="match status" value="1"/>
</dbReference>
<name>A0A1H8YEY4_9PSEU</name>
<dbReference type="SMART" id="SM00014">
    <property type="entry name" value="acidPPc"/>
    <property type="match status" value="1"/>
</dbReference>
<dbReference type="InterPro" id="IPR000326">
    <property type="entry name" value="PAP2/HPO"/>
</dbReference>
<keyword evidence="2" id="KW-1003">Cell membrane</keyword>
<reference evidence="9 10" key="1">
    <citation type="submission" date="2016-10" db="EMBL/GenBank/DDBJ databases">
        <authorList>
            <person name="de Groot N.N."/>
        </authorList>
    </citation>
    <scope>NUCLEOTIDE SEQUENCE [LARGE SCALE GENOMIC DNA]</scope>
    <source>
        <strain evidence="9 10">DSM 44993</strain>
    </source>
</reference>
<keyword evidence="3 7" id="KW-0812">Transmembrane</keyword>
<comment type="subcellular location">
    <subcellularLocation>
        <location evidence="1">Cell membrane</location>
        <topology evidence="1">Multi-pass membrane protein</topology>
    </subcellularLocation>
</comment>
<feature type="transmembrane region" description="Helical" evidence="7">
    <location>
        <begin position="20"/>
        <end position="46"/>
    </location>
</feature>
<dbReference type="InterPro" id="IPR036938">
    <property type="entry name" value="PAP2/HPO_sf"/>
</dbReference>
<dbReference type="Proteomes" id="UP000198582">
    <property type="component" value="Unassembled WGS sequence"/>
</dbReference>
<feature type="transmembrane region" description="Helical" evidence="7">
    <location>
        <begin position="58"/>
        <end position="80"/>
    </location>
</feature>
<sequence length="204" mass="21955">MNPDTQLFLDINDLARATPWLHGIVSAYAAYGIVVFAALMLAAWWAARRRADTTMMAAALWAPVGMFAALGVNQPIAALVGEPRPYTTLPHLLVLAHYSHDPSFPSDHAVMAGAVAAAVFLVNRRLGLLAVLAAVVMAFSRVYIAAHYPQDVLAGLVVGAAVSLLGFWLVRRLLVWLLTLAERTPLRPLLTTAPRVRTGDTIPA</sequence>
<evidence type="ECO:0000256" key="5">
    <source>
        <dbReference type="ARBA" id="ARBA00022989"/>
    </source>
</evidence>
<dbReference type="EMBL" id="FOEF01000014">
    <property type="protein sequence ID" value="SEP50593.1"/>
    <property type="molecule type" value="Genomic_DNA"/>
</dbReference>
<feature type="transmembrane region" description="Helical" evidence="7">
    <location>
        <begin position="152"/>
        <end position="170"/>
    </location>
</feature>
<feature type="domain" description="Phosphatidic acid phosphatase type 2/haloperoxidase" evidence="8">
    <location>
        <begin position="54"/>
        <end position="167"/>
    </location>
</feature>
<dbReference type="OrthoDB" id="5243958at2"/>
<proteinExistence type="predicted"/>
<organism evidence="9 10">
    <name type="scientific">Amycolatopsis saalfeldensis</name>
    <dbReference type="NCBI Taxonomy" id="394193"/>
    <lineage>
        <taxon>Bacteria</taxon>
        <taxon>Bacillati</taxon>
        <taxon>Actinomycetota</taxon>
        <taxon>Actinomycetes</taxon>
        <taxon>Pseudonocardiales</taxon>
        <taxon>Pseudonocardiaceae</taxon>
        <taxon>Amycolatopsis</taxon>
    </lineage>
</organism>
<accession>A0A1H8YEY4</accession>
<evidence type="ECO:0000256" key="7">
    <source>
        <dbReference type="SAM" id="Phobius"/>
    </source>
</evidence>
<dbReference type="PANTHER" id="PTHR14969">
    <property type="entry name" value="SPHINGOSINE-1-PHOSPHATE PHOSPHOHYDROLASE"/>
    <property type="match status" value="1"/>
</dbReference>
<evidence type="ECO:0000313" key="10">
    <source>
        <dbReference type="Proteomes" id="UP000198582"/>
    </source>
</evidence>
<keyword evidence="4" id="KW-0378">Hydrolase</keyword>
<feature type="transmembrane region" description="Helical" evidence="7">
    <location>
        <begin position="128"/>
        <end position="146"/>
    </location>
</feature>
<evidence type="ECO:0000256" key="1">
    <source>
        <dbReference type="ARBA" id="ARBA00004651"/>
    </source>
</evidence>
<keyword evidence="10" id="KW-1185">Reference proteome</keyword>
<dbReference type="RefSeq" id="WP_091622467.1">
    <property type="nucleotide sequence ID" value="NZ_FOEF01000014.1"/>
</dbReference>
<gene>
    <name evidence="9" type="ORF">SAMN04489732_114210</name>
</gene>
<keyword evidence="6 7" id="KW-0472">Membrane</keyword>
<dbReference type="PANTHER" id="PTHR14969:SF62">
    <property type="entry name" value="DECAPRENYLPHOSPHORYL-5-PHOSPHORIBOSE PHOSPHATASE RV3807C-RELATED"/>
    <property type="match status" value="1"/>
</dbReference>
<evidence type="ECO:0000256" key="3">
    <source>
        <dbReference type="ARBA" id="ARBA00022692"/>
    </source>
</evidence>
<dbReference type="Gene3D" id="1.20.144.10">
    <property type="entry name" value="Phosphatidic acid phosphatase type 2/haloperoxidase"/>
    <property type="match status" value="1"/>
</dbReference>
<dbReference type="GO" id="GO:0016787">
    <property type="term" value="F:hydrolase activity"/>
    <property type="evidence" value="ECO:0007669"/>
    <property type="project" value="UniProtKB-KW"/>
</dbReference>
<evidence type="ECO:0000256" key="6">
    <source>
        <dbReference type="ARBA" id="ARBA00023136"/>
    </source>
</evidence>
<dbReference type="STRING" id="394193.SAMN04489732_114210"/>
<protein>
    <submittedName>
        <fullName evidence="9">Undecaprenyl-diphosphatase</fullName>
    </submittedName>
</protein>
<dbReference type="GO" id="GO:0005886">
    <property type="term" value="C:plasma membrane"/>
    <property type="evidence" value="ECO:0007669"/>
    <property type="project" value="UniProtKB-SubCell"/>
</dbReference>
<evidence type="ECO:0000256" key="4">
    <source>
        <dbReference type="ARBA" id="ARBA00022801"/>
    </source>
</evidence>
<evidence type="ECO:0000313" key="9">
    <source>
        <dbReference type="EMBL" id="SEP50593.1"/>
    </source>
</evidence>
<feature type="transmembrane region" description="Helical" evidence="7">
    <location>
        <begin position="103"/>
        <end position="121"/>
    </location>
</feature>
<dbReference type="Pfam" id="PF01569">
    <property type="entry name" value="PAP2"/>
    <property type="match status" value="1"/>
</dbReference>
<evidence type="ECO:0000256" key="2">
    <source>
        <dbReference type="ARBA" id="ARBA00022475"/>
    </source>
</evidence>
<dbReference type="AlphaFoldDB" id="A0A1H8YEY4"/>